<dbReference type="PANTHER" id="PTHR22603:SF93">
    <property type="entry name" value="RE24176P"/>
    <property type="match status" value="1"/>
</dbReference>
<dbReference type="InterPro" id="IPR007521">
    <property type="entry name" value="Choline_kin_N"/>
</dbReference>
<sequence length="834" mass="94436">MVKTSVLNDALNAINNAEKAGKRQVLIRPSSKVIVKFLHCMQKHGYIGEFEEVDDHRSGKIVIQLNGRINKTGVISPRYNVRITDFEKWIVKLLPSRQFGYIVLTTSSGIMDHEEARRKHVAGKIIGRLSYAEPCFDEHQNHHSARIISQVTDWLHAEKSKRAVRRGLRTKDHRKAPQSVDHTRPLGRSLSSKTGRDSIGDSVDVSDPELALDELEQILSSALRINERGPTTIADDQPGPQKTRHKPLRRTSKLLSRKKSATAASDSDARDEELVPSAEVYLDNSRICRSLGDEDTPRMDYISSQGRNGDEDGAWADFKTDVVRLTHTLRIAGWRRVAIEQGPEIQVSRLSGALTNAVYVVSPPKVLHQTSVSRSDSNIQPMFKKSPRKLLLRIYGPQAEHLIDRENELQILRRLARRQIGPTLLGTFRNGRFEEFFEARTLTAQDIRDPETSKQIAKRMRELHDGIELLGDERNAGAFVWSNWDKWKGRCEEVVSWIDAQVLAGSSAPTRSKTNRWKTRGLICGVEWSVFRRSVEAYRSWLEKQCGGLEQLKSRLVFAHNDTQYGNLLRLEPSGESPLLLPQNSHKQLQVIDFEYASANVPGLEFANHFTEWCYDYHQMPSPFILHEKDYPTMEEQRRFLRAYVQHNPAAQSRSRATSTTATVPSSSVPAFLLDSRAPPCQYADEEREREDGVEAQIQLLHRETRLWRVANSAQWIAWGIVQAKVPGMEEGLRITRGEPTTSKDEAKSPMDGRLDLDSLKSDIADENEGDHDRGAESSGIPAEEMGGEEEDFDYLGYAQERASLFWGDMLQLGLVQSQELPAGLLARIKTIHD</sequence>
<dbReference type="Gene3D" id="3.30.1370.30">
    <property type="match status" value="1"/>
</dbReference>
<dbReference type="GO" id="GO:0006412">
    <property type="term" value="P:translation"/>
    <property type="evidence" value="ECO:0007669"/>
    <property type="project" value="InterPro"/>
</dbReference>
<dbReference type="GO" id="GO:0004305">
    <property type="term" value="F:ethanolamine kinase activity"/>
    <property type="evidence" value="ECO:0007669"/>
    <property type="project" value="TreeGrafter"/>
</dbReference>
<dbReference type="CDD" id="cd05157">
    <property type="entry name" value="ETNK_euk"/>
    <property type="match status" value="1"/>
</dbReference>
<dbReference type="PROSITE" id="PS00053">
    <property type="entry name" value="RIBOSOMAL_S8"/>
    <property type="match status" value="1"/>
</dbReference>
<dbReference type="Gene3D" id="3.90.1200.10">
    <property type="match status" value="1"/>
</dbReference>
<evidence type="ECO:0000256" key="3">
    <source>
        <dbReference type="ARBA" id="ARBA00023274"/>
    </source>
</evidence>
<dbReference type="SUPFAM" id="SSF56047">
    <property type="entry name" value="Ribosomal protein S8"/>
    <property type="match status" value="1"/>
</dbReference>
<dbReference type="FunFam" id="3.30.1370.30:FF:000001">
    <property type="entry name" value="40S ribosomal protein S15a"/>
    <property type="match status" value="1"/>
</dbReference>
<feature type="compositionally biased region" description="Basic residues" evidence="6">
    <location>
        <begin position="242"/>
        <end position="260"/>
    </location>
</feature>
<feature type="compositionally biased region" description="Basic and acidic residues" evidence="6">
    <location>
        <begin position="735"/>
        <end position="764"/>
    </location>
</feature>
<dbReference type="NCBIfam" id="NF003115">
    <property type="entry name" value="PRK04034.1"/>
    <property type="match status" value="1"/>
</dbReference>
<dbReference type="Proteomes" id="UP001161017">
    <property type="component" value="Unassembled WGS sequence"/>
</dbReference>
<dbReference type="FunFam" id="3.30.1490.10:FF:000002">
    <property type="entry name" value="40S ribosomal protein S15a"/>
    <property type="match status" value="1"/>
</dbReference>
<dbReference type="InterPro" id="IPR035987">
    <property type="entry name" value="Ribosomal_uS8_sf"/>
</dbReference>
<dbReference type="Gene3D" id="3.30.200.20">
    <property type="entry name" value="Phosphorylase Kinase, domain 1"/>
    <property type="match status" value="1"/>
</dbReference>
<comment type="caution">
    <text evidence="8">The sequence shown here is derived from an EMBL/GenBank/DDBJ whole genome shotgun (WGS) entry which is preliminary data.</text>
</comment>
<evidence type="ECO:0000256" key="6">
    <source>
        <dbReference type="SAM" id="MobiDB-lite"/>
    </source>
</evidence>
<feature type="region of interest" description="Disordered" evidence="6">
    <location>
        <begin position="735"/>
        <end position="788"/>
    </location>
</feature>
<keyword evidence="3 5" id="KW-0687">Ribonucleoprotein</keyword>
<dbReference type="Pfam" id="PF01633">
    <property type="entry name" value="Choline_kinase"/>
    <property type="match status" value="1"/>
</dbReference>
<dbReference type="Pfam" id="PF00410">
    <property type="entry name" value="Ribosomal_S8"/>
    <property type="match status" value="1"/>
</dbReference>
<protein>
    <recommendedName>
        <fullName evidence="7">Choline kinase N-terminal domain-containing protein</fullName>
    </recommendedName>
</protein>
<evidence type="ECO:0000256" key="5">
    <source>
        <dbReference type="RuleBase" id="RU003660"/>
    </source>
</evidence>
<dbReference type="Gene3D" id="3.30.1490.10">
    <property type="match status" value="1"/>
</dbReference>
<name>A0AA43QJS9_9LECA</name>
<gene>
    <name evidence="8" type="ORF">OHK93_007069</name>
</gene>
<comment type="similarity">
    <text evidence="1 5">Belongs to the universal ribosomal protein uS8 family.</text>
</comment>
<feature type="domain" description="Choline kinase N-terminal" evidence="7">
    <location>
        <begin position="271"/>
        <end position="337"/>
    </location>
</feature>
<dbReference type="GO" id="GO:0004103">
    <property type="term" value="F:choline kinase activity"/>
    <property type="evidence" value="ECO:0007669"/>
    <property type="project" value="TreeGrafter"/>
</dbReference>
<comment type="similarity">
    <text evidence="4">Belongs to the choline/ethanolamine kinase family.</text>
</comment>
<keyword evidence="9" id="KW-1185">Reference proteome</keyword>
<dbReference type="GO" id="GO:0022627">
    <property type="term" value="C:cytosolic small ribosomal subunit"/>
    <property type="evidence" value="ECO:0007669"/>
    <property type="project" value="UniProtKB-ARBA"/>
</dbReference>
<dbReference type="PANTHER" id="PTHR22603">
    <property type="entry name" value="CHOLINE/ETHANOALAMINE KINASE"/>
    <property type="match status" value="1"/>
</dbReference>
<evidence type="ECO:0000256" key="4">
    <source>
        <dbReference type="ARBA" id="ARBA00038211"/>
    </source>
</evidence>
<dbReference type="InterPro" id="IPR011009">
    <property type="entry name" value="Kinase-like_dom_sf"/>
</dbReference>
<feature type="region of interest" description="Disordered" evidence="6">
    <location>
        <begin position="162"/>
        <end position="205"/>
    </location>
</feature>
<feature type="region of interest" description="Disordered" evidence="6">
    <location>
        <begin position="229"/>
        <end position="273"/>
    </location>
</feature>
<accession>A0AA43QJS9</accession>
<dbReference type="InterPro" id="IPR000630">
    <property type="entry name" value="Ribosomal_uS8"/>
</dbReference>
<feature type="compositionally biased region" description="Basic residues" evidence="6">
    <location>
        <begin position="162"/>
        <end position="176"/>
    </location>
</feature>
<dbReference type="InterPro" id="IPR047863">
    <property type="entry name" value="Ribosomal_uS8_CS"/>
</dbReference>
<proteinExistence type="inferred from homology"/>
<evidence type="ECO:0000256" key="2">
    <source>
        <dbReference type="ARBA" id="ARBA00022980"/>
    </source>
</evidence>
<evidence type="ECO:0000256" key="1">
    <source>
        <dbReference type="ARBA" id="ARBA00006471"/>
    </source>
</evidence>
<evidence type="ECO:0000313" key="8">
    <source>
        <dbReference type="EMBL" id="MDI1487797.1"/>
    </source>
</evidence>
<dbReference type="GO" id="GO:0006646">
    <property type="term" value="P:phosphatidylethanolamine biosynthetic process"/>
    <property type="evidence" value="ECO:0007669"/>
    <property type="project" value="TreeGrafter"/>
</dbReference>
<evidence type="ECO:0000313" key="9">
    <source>
        <dbReference type="Proteomes" id="UP001161017"/>
    </source>
</evidence>
<dbReference type="SUPFAM" id="SSF56112">
    <property type="entry name" value="Protein kinase-like (PK-like)"/>
    <property type="match status" value="1"/>
</dbReference>
<dbReference type="EMBL" id="JAPUFD010000006">
    <property type="protein sequence ID" value="MDI1487797.1"/>
    <property type="molecule type" value="Genomic_DNA"/>
</dbReference>
<reference evidence="8" key="1">
    <citation type="journal article" date="2023" name="Genome Biol. Evol.">
        <title>First Whole Genome Sequence and Flow Cytometry Genome Size Data for the Lichen-Forming Fungus Ramalina farinacea (Ascomycota).</title>
        <authorList>
            <person name="Llewellyn T."/>
            <person name="Mian S."/>
            <person name="Hill R."/>
            <person name="Leitch I.J."/>
            <person name="Gaya E."/>
        </authorList>
    </citation>
    <scope>NUCLEOTIDE SEQUENCE</scope>
    <source>
        <strain evidence="8">LIQ254RAFAR</strain>
    </source>
</reference>
<dbReference type="Pfam" id="PF04428">
    <property type="entry name" value="Choline_kin_N"/>
    <property type="match status" value="1"/>
</dbReference>
<keyword evidence="2 5" id="KW-0689">Ribosomal protein</keyword>
<dbReference type="AlphaFoldDB" id="A0AA43QJS9"/>
<dbReference type="GO" id="GO:0003735">
    <property type="term" value="F:structural constituent of ribosome"/>
    <property type="evidence" value="ECO:0007669"/>
    <property type="project" value="InterPro"/>
</dbReference>
<evidence type="ECO:0000259" key="7">
    <source>
        <dbReference type="Pfam" id="PF04428"/>
    </source>
</evidence>
<organism evidence="8 9">
    <name type="scientific">Ramalina farinacea</name>
    <dbReference type="NCBI Taxonomy" id="258253"/>
    <lineage>
        <taxon>Eukaryota</taxon>
        <taxon>Fungi</taxon>
        <taxon>Dikarya</taxon>
        <taxon>Ascomycota</taxon>
        <taxon>Pezizomycotina</taxon>
        <taxon>Lecanoromycetes</taxon>
        <taxon>OSLEUM clade</taxon>
        <taxon>Lecanoromycetidae</taxon>
        <taxon>Lecanorales</taxon>
        <taxon>Lecanorineae</taxon>
        <taxon>Ramalinaceae</taxon>
        <taxon>Ramalina</taxon>
    </lineage>
</organism>